<keyword evidence="4" id="KW-0479">Metal-binding</keyword>
<dbReference type="Proteomes" id="UP000030745">
    <property type="component" value="Unassembled WGS sequence"/>
</dbReference>
<reference evidence="5 6" key="1">
    <citation type="journal article" date="2013" name="PLoS Genet.">
        <title>Distinctive expansion of potential virulence genes in the genome of the oomycete fish pathogen Saprolegnia parasitica.</title>
        <authorList>
            <person name="Jiang R.H."/>
            <person name="de Bruijn I."/>
            <person name="Haas B.J."/>
            <person name="Belmonte R."/>
            <person name="Lobach L."/>
            <person name="Christie J."/>
            <person name="van den Ackerveken G."/>
            <person name="Bottin A."/>
            <person name="Bulone V."/>
            <person name="Diaz-Moreno S.M."/>
            <person name="Dumas B."/>
            <person name="Fan L."/>
            <person name="Gaulin E."/>
            <person name="Govers F."/>
            <person name="Grenville-Briggs L.J."/>
            <person name="Horner N.R."/>
            <person name="Levin J.Z."/>
            <person name="Mammella M."/>
            <person name="Meijer H.J."/>
            <person name="Morris P."/>
            <person name="Nusbaum C."/>
            <person name="Oome S."/>
            <person name="Phillips A.J."/>
            <person name="van Rooyen D."/>
            <person name="Rzeszutek E."/>
            <person name="Saraiva M."/>
            <person name="Secombes C.J."/>
            <person name="Seidl M.F."/>
            <person name="Snel B."/>
            <person name="Stassen J.H."/>
            <person name="Sykes S."/>
            <person name="Tripathy S."/>
            <person name="van den Berg H."/>
            <person name="Vega-Arreguin J.C."/>
            <person name="Wawra S."/>
            <person name="Young S.K."/>
            <person name="Zeng Q."/>
            <person name="Dieguez-Uribeondo J."/>
            <person name="Russ C."/>
            <person name="Tyler B.M."/>
            <person name="van West P."/>
        </authorList>
    </citation>
    <scope>NUCLEOTIDE SEQUENCE [LARGE SCALE GENOMIC DNA]</scope>
    <source>
        <strain evidence="5 6">CBS 223.65</strain>
    </source>
</reference>
<dbReference type="InterPro" id="IPR006689">
    <property type="entry name" value="Small_GTPase_ARF/SAR"/>
</dbReference>
<dbReference type="EMBL" id="KK583195">
    <property type="protein sequence ID" value="KDO32458.1"/>
    <property type="molecule type" value="Genomic_DNA"/>
</dbReference>
<keyword evidence="6" id="KW-1185">Reference proteome</keyword>
<evidence type="ECO:0000256" key="4">
    <source>
        <dbReference type="PIRSR" id="PIRSR606689-2"/>
    </source>
</evidence>
<protein>
    <recommendedName>
        <fullName evidence="7">ADP-ribosylation factor-like protein 16</fullName>
    </recommendedName>
</protein>
<dbReference type="PANTHER" id="PTHR46688:SF1">
    <property type="entry name" value="ADP-RIBOSYLATION FACTOR-LIKE PROTEIN 16"/>
    <property type="match status" value="1"/>
</dbReference>
<dbReference type="SUPFAM" id="SSF52540">
    <property type="entry name" value="P-loop containing nucleoside triphosphate hydrolases"/>
    <property type="match status" value="1"/>
</dbReference>
<accession>A0A067CPL5</accession>
<evidence type="ECO:0000256" key="3">
    <source>
        <dbReference type="PIRSR" id="PIRSR606689-1"/>
    </source>
</evidence>
<evidence type="ECO:0000313" key="6">
    <source>
        <dbReference type="Proteomes" id="UP000030745"/>
    </source>
</evidence>
<dbReference type="InterPro" id="IPR027417">
    <property type="entry name" value="P-loop_NTPase"/>
</dbReference>
<dbReference type="Gene3D" id="3.40.50.300">
    <property type="entry name" value="P-loop containing nucleotide triphosphate hydrolases"/>
    <property type="match status" value="1"/>
</dbReference>
<dbReference type="GO" id="GO:0046872">
    <property type="term" value="F:metal ion binding"/>
    <property type="evidence" value="ECO:0007669"/>
    <property type="project" value="UniProtKB-KW"/>
</dbReference>
<gene>
    <name evidence="5" type="ORF">SPRG_02935</name>
</gene>
<dbReference type="RefSeq" id="XP_012196909.1">
    <property type="nucleotide sequence ID" value="XM_012341519.1"/>
</dbReference>
<dbReference type="AlphaFoldDB" id="A0A067CPL5"/>
<keyword evidence="1 3" id="KW-0547">Nucleotide-binding</keyword>
<dbReference type="GO" id="GO:0005525">
    <property type="term" value="F:GTP binding"/>
    <property type="evidence" value="ECO:0007669"/>
    <property type="project" value="UniProtKB-KW"/>
</dbReference>
<evidence type="ECO:0008006" key="7">
    <source>
        <dbReference type="Google" id="ProtNLM"/>
    </source>
</evidence>
<proteinExistence type="predicted"/>
<dbReference type="OrthoDB" id="365445at2759"/>
<dbReference type="VEuPathDB" id="FungiDB:SPRG_02935"/>
<keyword evidence="4" id="KW-0460">Magnesium</keyword>
<dbReference type="OMA" id="QLLPMWP"/>
<feature type="binding site" evidence="3">
    <location>
        <begin position="136"/>
        <end position="139"/>
    </location>
    <ligand>
        <name>GTP</name>
        <dbReference type="ChEBI" id="CHEBI:37565"/>
    </ligand>
</feature>
<organism evidence="5 6">
    <name type="scientific">Saprolegnia parasitica (strain CBS 223.65)</name>
    <dbReference type="NCBI Taxonomy" id="695850"/>
    <lineage>
        <taxon>Eukaryota</taxon>
        <taxon>Sar</taxon>
        <taxon>Stramenopiles</taxon>
        <taxon>Oomycota</taxon>
        <taxon>Saprolegniomycetes</taxon>
        <taxon>Saprolegniales</taxon>
        <taxon>Saprolegniaceae</taxon>
        <taxon>Saprolegnia</taxon>
    </lineage>
</organism>
<dbReference type="GeneID" id="24125471"/>
<sequence length="209" mass="22913">MKNVLLLGMDGAGKTVLLRRMRHMCADEKPKGSALARLLMRRDEKAAATPQSNFHVTMPTTGIEEETLSHSGAMFTVKEVGAPMLSMWQAYYTQCDQYLFVIDVSNAPQLASATMELFNILRNETMAHKPGCIILNKIDSPLSLPTSLLRSLLSLDQLSSLANIEIVRLSAVTGENVGTVLQWISGRTQGNLRLSVFDANNSRVHPAAV</sequence>
<dbReference type="STRING" id="695850.A0A067CPL5"/>
<feature type="binding site" evidence="4">
    <location>
        <position position="15"/>
    </location>
    <ligand>
        <name>Mg(2+)</name>
        <dbReference type="ChEBI" id="CHEBI:18420"/>
    </ligand>
</feature>
<dbReference type="PANTHER" id="PTHR46688">
    <property type="entry name" value="ADP-RIBOSYLATION FACTOR-LIKE PROTEIN 16"/>
    <property type="match status" value="1"/>
</dbReference>
<keyword evidence="2 3" id="KW-0342">GTP-binding</keyword>
<feature type="binding site" evidence="3">
    <location>
        <begin position="8"/>
        <end position="15"/>
    </location>
    <ligand>
        <name>GTP</name>
        <dbReference type="ChEBI" id="CHEBI:37565"/>
    </ligand>
</feature>
<dbReference type="GO" id="GO:0003924">
    <property type="term" value="F:GTPase activity"/>
    <property type="evidence" value="ECO:0007669"/>
    <property type="project" value="InterPro"/>
</dbReference>
<name>A0A067CPL5_SAPPC</name>
<evidence type="ECO:0000256" key="2">
    <source>
        <dbReference type="ARBA" id="ARBA00023134"/>
    </source>
</evidence>
<feature type="binding site" evidence="4">
    <location>
        <position position="60"/>
    </location>
    <ligand>
        <name>Mg(2+)</name>
        <dbReference type="ChEBI" id="CHEBI:18420"/>
    </ligand>
</feature>
<evidence type="ECO:0000256" key="1">
    <source>
        <dbReference type="ARBA" id="ARBA00022741"/>
    </source>
</evidence>
<dbReference type="KEGG" id="spar:SPRG_02935"/>
<dbReference type="Pfam" id="PF00025">
    <property type="entry name" value="Arf"/>
    <property type="match status" value="1"/>
</dbReference>
<dbReference type="SMART" id="SM00177">
    <property type="entry name" value="ARF"/>
    <property type="match status" value="1"/>
</dbReference>
<evidence type="ECO:0000313" key="5">
    <source>
        <dbReference type="EMBL" id="KDO32458.1"/>
    </source>
</evidence>